<evidence type="ECO:0000313" key="5">
    <source>
        <dbReference type="Proteomes" id="UP000245207"/>
    </source>
</evidence>
<dbReference type="InterPro" id="IPR045888">
    <property type="entry name" value="Erv"/>
</dbReference>
<dbReference type="OrthoDB" id="1602938at2759"/>
<proteinExistence type="predicted"/>
<accession>A0A2U1M9X2</accession>
<evidence type="ECO:0000256" key="1">
    <source>
        <dbReference type="SAM" id="MobiDB-lite"/>
    </source>
</evidence>
<dbReference type="Proteomes" id="UP000245207">
    <property type="component" value="Unassembled WGS sequence"/>
</dbReference>
<dbReference type="Pfam" id="PF13850">
    <property type="entry name" value="ERGIC_N"/>
    <property type="match status" value="1"/>
</dbReference>
<feature type="region of interest" description="Disordered" evidence="1">
    <location>
        <begin position="94"/>
        <end position="128"/>
    </location>
</feature>
<dbReference type="GO" id="GO:0005783">
    <property type="term" value="C:endoplasmic reticulum"/>
    <property type="evidence" value="ECO:0007669"/>
    <property type="project" value="TreeGrafter"/>
</dbReference>
<organism evidence="4 5">
    <name type="scientific">Artemisia annua</name>
    <name type="common">Sweet wormwood</name>
    <dbReference type="NCBI Taxonomy" id="35608"/>
    <lineage>
        <taxon>Eukaryota</taxon>
        <taxon>Viridiplantae</taxon>
        <taxon>Streptophyta</taxon>
        <taxon>Embryophyta</taxon>
        <taxon>Tracheophyta</taxon>
        <taxon>Spermatophyta</taxon>
        <taxon>Magnoliopsida</taxon>
        <taxon>eudicotyledons</taxon>
        <taxon>Gunneridae</taxon>
        <taxon>Pentapetalae</taxon>
        <taxon>asterids</taxon>
        <taxon>campanulids</taxon>
        <taxon>Asterales</taxon>
        <taxon>Asteraceae</taxon>
        <taxon>Asteroideae</taxon>
        <taxon>Anthemideae</taxon>
        <taxon>Artemisiinae</taxon>
        <taxon>Artemisia</taxon>
    </lineage>
</organism>
<protein>
    <submittedName>
        <fullName evidence="4">Thioredoxin-like fold, Endoplasmic reticulum vesicle transporter</fullName>
    </submittedName>
</protein>
<reference evidence="4 5" key="1">
    <citation type="journal article" date="2018" name="Mol. Plant">
        <title>The genome of Artemisia annua provides insight into the evolution of Asteraceae family and artemisinin biosynthesis.</title>
        <authorList>
            <person name="Shen Q."/>
            <person name="Zhang L."/>
            <person name="Liao Z."/>
            <person name="Wang S."/>
            <person name="Yan T."/>
            <person name="Shi P."/>
            <person name="Liu M."/>
            <person name="Fu X."/>
            <person name="Pan Q."/>
            <person name="Wang Y."/>
            <person name="Lv Z."/>
            <person name="Lu X."/>
            <person name="Zhang F."/>
            <person name="Jiang W."/>
            <person name="Ma Y."/>
            <person name="Chen M."/>
            <person name="Hao X."/>
            <person name="Li L."/>
            <person name="Tang Y."/>
            <person name="Lv G."/>
            <person name="Zhou Y."/>
            <person name="Sun X."/>
            <person name="Brodelius P.E."/>
            <person name="Rose J.K.C."/>
            <person name="Tang K."/>
        </authorList>
    </citation>
    <scope>NUCLEOTIDE SEQUENCE [LARGE SCALE GENOMIC DNA]</scope>
    <source>
        <strain evidence="5">cv. Huhao1</strain>
        <tissue evidence="4">Leaf</tissue>
    </source>
</reference>
<evidence type="ECO:0000313" key="4">
    <source>
        <dbReference type="EMBL" id="PWA58049.1"/>
    </source>
</evidence>
<evidence type="ECO:0000256" key="2">
    <source>
        <dbReference type="SAM" id="Phobius"/>
    </source>
</evidence>
<evidence type="ECO:0000259" key="3">
    <source>
        <dbReference type="Pfam" id="PF13850"/>
    </source>
</evidence>
<feature type="transmembrane region" description="Helical" evidence="2">
    <location>
        <begin position="34"/>
        <end position="58"/>
    </location>
</feature>
<dbReference type="PANTHER" id="PTHR10984">
    <property type="entry name" value="ENDOPLASMIC RETICULUM-GOLGI INTERMEDIATE COMPARTMENT PROTEIN"/>
    <property type="match status" value="1"/>
</dbReference>
<dbReference type="InterPro" id="IPR039542">
    <property type="entry name" value="Erv_N"/>
</dbReference>
<keyword evidence="2" id="KW-0812">Transmembrane</keyword>
<dbReference type="STRING" id="35608.A0A2U1M9X2"/>
<dbReference type="EMBL" id="PKPP01006004">
    <property type="protein sequence ID" value="PWA58049.1"/>
    <property type="molecule type" value="Genomic_DNA"/>
</dbReference>
<dbReference type="PANTHER" id="PTHR10984:SF70">
    <property type="entry name" value="ENDOPLASMIC RETICULUM VESICLE TRANSPORTER, THIOREDOXIN DOMAIN, THIOREDOXIN-LIKE SUPERFAMILY"/>
    <property type="match status" value="1"/>
</dbReference>
<keyword evidence="2" id="KW-0472">Membrane</keyword>
<dbReference type="AlphaFoldDB" id="A0A2U1M9X2"/>
<sequence length="338" mass="37556">MAQSKLRRLNLSVYLLDHSCFFHRSKTRKTPRDLTEASLSCSGISIIAAVFMIFLFGMELNSYLTITTSMSIIVDKSSIEDSIRIDLNIRGKRSLEGGGEDEQEQPERKRPALASSTPPSAISKARSSKYQTFPVHMAGANKEELIMNRVFTGIDRLKGGLTWMVYQFGFLNYSKQPVYKCCWNDINTWYVSKSEAFDKFLRLLTISFYDMLAGVQLLAGCSYANAWMMADISSSGSMTKAAGKMVIAQPEVVSVGILKPTDINKVIQINAATMEFSTAKESKTTFKDIAETSTPAPEKEMASIKGTLLLAKSTVCKELFKDDKQSSANASEKKPKRD</sequence>
<keyword evidence="2" id="KW-1133">Transmembrane helix</keyword>
<dbReference type="GO" id="GO:0030134">
    <property type="term" value="C:COPII-coated ER to Golgi transport vesicle"/>
    <property type="evidence" value="ECO:0007669"/>
    <property type="project" value="TreeGrafter"/>
</dbReference>
<name>A0A2U1M9X2_ARTAN</name>
<comment type="caution">
    <text evidence="4">The sequence shown here is derived from an EMBL/GenBank/DDBJ whole genome shotgun (WGS) entry which is preliminary data.</text>
</comment>
<feature type="domain" description="Endoplasmic reticulum vesicle transporter N-terminal" evidence="3">
    <location>
        <begin position="28"/>
        <end position="89"/>
    </location>
</feature>
<keyword evidence="5" id="KW-1185">Reference proteome</keyword>
<gene>
    <name evidence="4" type="ORF">CTI12_AA405840</name>
</gene>